<protein>
    <submittedName>
        <fullName evidence="2">Uncharacterized protein</fullName>
    </submittedName>
</protein>
<dbReference type="Proteomes" id="UP000015105">
    <property type="component" value="Chromosome 7D"/>
</dbReference>
<feature type="region of interest" description="Disordered" evidence="1">
    <location>
        <begin position="1"/>
        <end position="65"/>
    </location>
</feature>
<evidence type="ECO:0000256" key="1">
    <source>
        <dbReference type="SAM" id="MobiDB-lite"/>
    </source>
</evidence>
<reference evidence="3" key="2">
    <citation type="journal article" date="2017" name="Nat. Plants">
        <title>The Aegilops tauschii genome reveals multiple impacts of transposons.</title>
        <authorList>
            <person name="Zhao G."/>
            <person name="Zou C."/>
            <person name="Li K."/>
            <person name="Wang K."/>
            <person name="Li T."/>
            <person name="Gao L."/>
            <person name="Zhang X."/>
            <person name="Wang H."/>
            <person name="Yang Z."/>
            <person name="Liu X."/>
            <person name="Jiang W."/>
            <person name="Mao L."/>
            <person name="Kong X."/>
            <person name="Jiao Y."/>
            <person name="Jia J."/>
        </authorList>
    </citation>
    <scope>NUCLEOTIDE SEQUENCE [LARGE SCALE GENOMIC DNA]</scope>
    <source>
        <strain evidence="3">cv. AL8/78</strain>
    </source>
</reference>
<reference evidence="3" key="1">
    <citation type="journal article" date="2014" name="Science">
        <title>Ancient hybridizations among the ancestral genomes of bread wheat.</title>
        <authorList>
            <consortium name="International Wheat Genome Sequencing Consortium,"/>
            <person name="Marcussen T."/>
            <person name="Sandve S.R."/>
            <person name="Heier L."/>
            <person name="Spannagl M."/>
            <person name="Pfeifer M."/>
            <person name="Jakobsen K.S."/>
            <person name="Wulff B.B."/>
            <person name="Steuernagel B."/>
            <person name="Mayer K.F."/>
            <person name="Olsen O.A."/>
        </authorList>
    </citation>
    <scope>NUCLEOTIDE SEQUENCE [LARGE SCALE GENOMIC DNA]</scope>
    <source>
        <strain evidence="3">cv. AL8/78</strain>
    </source>
</reference>
<dbReference type="AlphaFoldDB" id="A0A453RLC2"/>
<keyword evidence="3" id="KW-1185">Reference proteome</keyword>
<sequence>RETSRGGRSFVEASPEQSPRERVPIRDRNPGRRDRKNKTNHQAPHQHHSGEAATYLRRPRPWNLL</sequence>
<accession>A0A453RLC2</accession>
<evidence type="ECO:0000313" key="3">
    <source>
        <dbReference type="Proteomes" id="UP000015105"/>
    </source>
</evidence>
<organism evidence="2 3">
    <name type="scientific">Aegilops tauschii subsp. strangulata</name>
    <name type="common">Goatgrass</name>
    <dbReference type="NCBI Taxonomy" id="200361"/>
    <lineage>
        <taxon>Eukaryota</taxon>
        <taxon>Viridiplantae</taxon>
        <taxon>Streptophyta</taxon>
        <taxon>Embryophyta</taxon>
        <taxon>Tracheophyta</taxon>
        <taxon>Spermatophyta</taxon>
        <taxon>Magnoliopsida</taxon>
        <taxon>Liliopsida</taxon>
        <taxon>Poales</taxon>
        <taxon>Poaceae</taxon>
        <taxon>BOP clade</taxon>
        <taxon>Pooideae</taxon>
        <taxon>Triticodae</taxon>
        <taxon>Triticeae</taxon>
        <taxon>Triticinae</taxon>
        <taxon>Aegilops</taxon>
    </lineage>
</organism>
<reference evidence="2" key="3">
    <citation type="journal article" date="2017" name="Nature">
        <title>Genome sequence of the progenitor of the wheat D genome Aegilops tauschii.</title>
        <authorList>
            <person name="Luo M.C."/>
            <person name="Gu Y.Q."/>
            <person name="Puiu D."/>
            <person name="Wang H."/>
            <person name="Twardziok S.O."/>
            <person name="Deal K.R."/>
            <person name="Huo N."/>
            <person name="Zhu T."/>
            <person name="Wang L."/>
            <person name="Wang Y."/>
            <person name="McGuire P.E."/>
            <person name="Liu S."/>
            <person name="Long H."/>
            <person name="Ramasamy R.K."/>
            <person name="Rodriguez J.C."/>
            <person name="Van S.L."/>
            <person name="Yuan L."/>
            <person name="Wang Z."/>
            <person name="Xia Z."/>
            <person name="Xiao L."/>
            <person name="Anderson O.D."/>
            <person name="Ouyang S."/>
            <person name="Liang Y."/>
            <person name="Zimin A.V."/>
            <person name="Pertea G."/>
            <person name="Qi P."/>
            <person name="Bennetzen J.L."/>
            <person name="Dai X."/>
            <person name="Dawson M.W."/>
            <person name="Muller H.G."/>
            <person name="Kugler K."/>
            <person name="Rivarola-Duarte L."/>
            <person name="Spannagl M."/>
            <person name="Mayer K.F.X."/>
            <person name="Lu F.H."/>
            <person name="Bevan M.W."/>
            <person name="Leroy P."/>
            <person name="Li P."/>
            <person name="You F.M."/>
            <person name="Sun Q."/>
            <person name="Liu Z."/>
            <person name="Lyons E."/>
            <person name="Wicker T."/>
            <person name="Salzberg S.L."/>
            <person name="Devos K.M."/>
            <person name="Dvorak J."/>
        </authorList>
    </citation>
    <scope>NUCLEOTIDE SEQUENCE [LARGE SCALE GENOMIC DNA]</scope>
    <source>
        <strain evidence="2">cv. AL8/78</strain>
    </source>
</reference>
<reference evidence="2" key="5">
    <citation type="journal article" date="2021" name="G3 (Bethesda)">
        <title>Aegilops tauschii genome assembly Aet v5.0 features greater sequence contiguity and improved annotation.</title>
        <authorList>
            <person name="Wang L."/>
            <person name="Zhu T."/>
            <person name="Rodriguez J.C."/>
            <person name="Deal K.R."/>
            <person name="Dubcovsky J."/>
            <person name="McGuire P.E."/>
            <person name="Lux T."/>
            <person name="Spannagl M."/>
            <person name="Mayer K.F.X."/>
            <person name="Baldrich P."/>
            <person name="Meyers B.C."/>
            <person name="Huo N."/>
            <person name="Gu Y.Q."/>
            <person name="Zhou H."/>
            <person name="Devos K.M."/>
            <person name="Bennetzen J.L."/>
            <person name="Unver T."/>
            <person name="Budak H."/>
            <person name="Gulick P.J."/>
            <person name="Galiba G."/>
            <person name="Kalapos B."/>
            <person name="Nelson D.R."/>
            <person name="Li P."/>
            <person name="You F.M."/>
            <person name="Luo M.C."/>
            <person name="Dvorak J."/>
        </authorList>
    </citation>
    <scope>NUCLEOTIDE SEQUENCE [LARGE SCALE GENOMIC DNA]</scope>
    <source>
        <strain evidence="2">cv. AL8/78</strain>
    </source>
</reference>
<proteinExistence type="predicted"/>
<reference evidence="2" key="4">
    <citation type="submission" date="2019-03" db="UniProtKB">
        <authorList>
            <consortium name="EnsemblPlants"/>
        </authorList>
    </citation>
    <scope>IDENTIFICATION</scope>
</reference>
<evidence type="ECO:0000313" key="2">
    <source>
        <dbReference type="EnsemblPlants" id="AET7Gv20624600.1"/>
    </source>
</evidence>
<dbReference type="EnsemblPlants" id="AET7Gv20624600.1">
    <property type="protein sequence ID" value="AET7Gv20624600.1"/>
    <property type="gene ID" value="AET7Gv20624600"/>
</dbReference>
<feature type="compositionally biased region" description="Basic and acidic residues" evidence="1">
    <location>
        <begin position="18"/>
        <end position="32"/>
    </location>
</feature>
<name>A0A453RLC2_AEGTS</name>
<feature type="compositionally biased region" description="Basic residues" evidence="1">
    <location>
        <begin position="33"/>
        <end position="47"/>
    </location>
</feature>
<dbReference type="Gramene" id="AET7Gv20624600.1">
    <property type="protein sequence ID" value="AET7Gv20624600.1"/>
    <property type="gene ID" value="AET7Gv20624600"/>
</dbReference>